<evidence type="ECO:0000313" key="1">
    <source>
        <dbReference type="EMBL" id="SFJ50291.1"/>
    </source>
</evidence>
<protein>
    <submittedName>
        <fullName evidence="1">Uncharacterized protein</fullName>
    </submittedName>
</protein>
<reference evidence="2" key="1">
    <citation type="submission" date="2016-10" db="EMBL/GenBank/DDBJ databases">
        <authorList>
            <person name="Varghese N."/>
            <person name="Submissions S."/>
        </authorList>
    </citation>
    <scope>NUCLEOTIDE SEQUENCE [LARGE SCALE GENOMIC DNA]</scope>
    <source>
        <strain evidence="2">CGMCC 4.2126</strain>
    </source>
</reference>
<sequence>MSERIIPDPEPDPYEDVSAALRDEFSEVHPATTVTRCIEAAHYGALEVTGHAHPGLVERIARKHLEVLALVASERG</sequence>
<evidence type="ECO:0000313" key="2">
    <source>
        <dbReference type="Proteomes" id="UP000199111"/>
    </source>
</evidence>
<proteinExistence type="predicted"/>
<organism evidence="1 2">
    <name type="scientific">Streptosporangium canum</name>
    <dbReference type="NCBI Taxonomy" id="324952"/>
    <lineage>
        <taxon>Bacteria</taxon>
        <taxon>Bacillati</taxon>
        <taxon>Actinomycetota</taxon>
        <taxon>Actinomycetes</taxon>
        <taxon>Streptosporangiales</taxon>
        <taxon>Streptosporangiaceae</taxon>
        <taxon>Streptosporangium</taxon>
    </lineage>
</organism>
<dbReference type="Proteomes" id="UP000199111">
    <property type="component" value="Unassembled WGS sequence"/>
</dbReference>
<dbReference type="RefSeq" id="WP_012895667.1">
    <property type="nucleotide sequence ID" value="NZ_FOQY01000009.1"/>
</dbReference>
<dbReference type="EMBL" id="FOQY01000009">
    <property type="protein sequence ID" value="SFJ50291.1"/>
    <property type="molecule type" value="Genomic_DNA"/>
</dbReference>
<dbReference type="AlphaFoldDB" id="A0A1I3RYB4"/>
<dbReference type="GeneID" id="96298984"/>
<keyword evidence="2" id="KW-1185">Reference proteome</keyword>
<name>A0A1I3RYB4_9ACTN</name>
<accession>A0A1I3RYB4</accession>
<gene>
    <name evidence="1" type="ORF">SAMN05216275_109195</name>
</gene>